<accession>A0A2G5SA19</accession>
<evidence type="ECO:0000313" key="2">
    <source>
        <dbReference type="Proteomes" id="UP000230233"/>
    </source>
</evidence>
<dbReference type="EMBL" id="PDUG01000038">
    <property type="protein sequence ID" value="PIC11860.1"/>
    <property type="molecule type" value="Genomic_DNA"/>
</dbReference>
<dbReference type="AlphaFoldDB" id="A0A2G5SA19"/>
<proteinExistence type="predicted"/>
<comment type="caution">
    <text evidence="1">The sequence shown here is derived from an EMBL/GenBank/DDBJ whole genome shotgun (WGS) entry which is preliminary data.</text>
</comment>
<keyword evidence="2" id="KW-1185">Reference proteome</keyword>
<reference evidence="2" key="1">
    <citation type="submission" date="2017-10" db="EMBL/GenBank/DDBJ databases">
        <title>Rapid genome shrinkage in a self-fertile nematode reveals novel sperm competition proteins.</title>
        <authorList>
            <person name="Yin D."/>
            <person name="Schwarz E.M."/>
            <person name="Thomas C.G."/>
            <person name="Felde R.L."/>
            <person name="Korf I.F."/>
            <person name="Cutter A.D."/>
            <person name="Schartner C.M."/>
            <person name="Ralston E.J."/>
            <person name="Meyer B.J."/>
            <person name="Haag E.S."/>
        </authorList>
    </citation>
    <scope>NUCLEOTIDE SEQUENCE [LARGE SCALE GENOMIC DNA]</scope>
    <source>
        <strain evidence="2">JU1422</strain>
    </source>
</reference>
<organism evidence="1 2">
    <name type="scientific">Caenorhabditis nigoni</name>
    <dbReference type="NCBI Taxonomy" id="1611254"/>
    <lineage>
        <taxon>Eukaryota</taxon>
        <taxon>Metazoa</taxon>
        <taxon>Ecdysozoa</taxon>
        <taxon>Nematoda</taxon>
        <taxon>Chromadorea</taxon>
        <taxon>Rhabditida</taxon>
        <taxon>Rhabditina</taxon>
        <taxon>Rhabditomorpha</taxon>
        <taxon>Rhabditoidea</taxon>
        <taxon>Rhabditidae</taxon>
        <taxon>Peloderinae</taxon>
        <taxon>Caenorhabditis</taxon>
    </lineage>
</organism>
<evidence type="ECO:0000313" key="1">
    <source>
        <dbReference type="EMBL" id="PIC11860.1"/>
    </source>
</evidence>
<sequence>MFKNIDYFPDNLIKSGTEMTIDYRYPKECEKVMFIYNHEKKALKFIDEYDEECREIEKEQRKKNRKGLH</sequence>
<protein>
    <submittedName>
        <fullName evidence="1">Uncharacterized protein</fullName>
    </submittedName>
</protein>
<name>A0A2G5SA19_9PELO</name>
<dbReference type="Proteomes" id="UP000230233">
    <property type="component" value="Unassembled WGS sequence"/>
</dbReference>
<gene>
    <name evidence="1" type="ORF">B9Z55_028804</name>
</gene>